<sequence length="375" mass="42440">MKRRFLKLPAVTFTILAVILFFGHPLLPVAHAQKPIKLKFQASWPSGLTIFDNFKMFSDKVNKMSGGRLQIETLPAGAVVGAFEVLDATARGVIDGGHTAPGYYTGKHWAAIPLSHGPLFGMDFIDMYGWLWEGGGVELMNEWYQKVLKLNVVSFPITASGPQALGWFKREIKGWEDFKGFKIRIYGIGGDVFTKAGVTTVQLPGSEILPAAERGVIDAAEWVGGIEDLKLGFHNVWKHHYTPGMHEPTTIGDLIINKTTYDKLGDDLKEIIKNAAQATFFRWWVGWQKQNAQAYKDMVEKHGVQIHRTPQDILDNFLTTYDEIVKEKVESDPFIKKVIESQRAYAGLVVPYRRSTWPSYEYASDHYWKDKLFLK</sequence>
<name>W4LLZ3_ENTF1</name>
<dbReference type="CDD" id="cd13604">
    <property type="entry name" value="PBP2_TRAP_ketoacid_lactate_like"/>
    <property type="match status" value="1"/>
</dbReference>
<keyword evidence="1" id="KW-0732">Signal</keyword>
<feature type="binding site" evidence="3">
    <location>
        <position position="247"/>
    </location>
    <ligand>
        <name>substrate</name>
    </ligand>
</feature>
<keyword evidence="5" id="KW-1185">Reference proteome</keyword>
<dbReference type="GO" id="GO:0055085">
    <property type="term" value="P:transmembrane transport"/>
    <property type="evidence" value="ECO:0007669"/>
    <property type="project" value="InterPro"/>
</dbReference>
<dbReference type="NCBIfam" id="NF037995">
    <property type="entry name" value="TRAP_S1"/>
    <property type="match status" value="1"/>
</dbReference>
<dbReference type="HOGENOM" id="CLU_036176_0_1_7"/>
<feature type="binding site" evidence="2">
    <location>
        <position position="184"/>
    </location>
    <ligand>
        <name>substrate</name>
    </ligand>
</feature>
<evidence type="ECO:0000256" key="1">
    <source>
        <dbReference type="ARBA" id="ARBA00022729"/>
    </source>
</evidence>
<evidence type="ECO:0000256" key="2">
    <source>
        <dbReference type="PIRSR" id="PIRSR039026-1"/>
    </source>
</evidence>
<dbReference type="Proteomes" id="UP000019141">
    <property type="component" value="Unassembled WGS sequence"/>
</dbReference>
<feature type="binding site" evidence="3">
    <location>
        <position position="222"/>
    </location>
    <ligand>
        <name>Na(+)</name>
        <dbReference type="ChEBI" id="CHEBI:29101"/>
    </ligand>
</feature>
<dbReference type="PIRSF" id="PIRSF039026">
    <property type="entry name" value="SiaP"/>
    <property type="match status" value="1"/>
</dbReference>
<organism evidence="4 5">
    <name type="scientific">Entotheonella factor</name>
    <dbReference type="NCBI Taxonomy" id="1429438"/>
    <lineage>
        <taxon>Bacteria</taxon>
        <taxon>Pseudomonadati</taxon>
        <taxon>Nitrospinota/Tectimicrobiota group</taxon>
        <taxon>Candidatus Tectimicrobiota</taxon>
        <taxon>Candidatus Entotheonellia</taxon>
        <taxon>Candidatus Entotheonellales</taxon>
        <taxon>Candidatus Entotheonellaceae</taxon>
        <taxon>Candidatus Entotheonella</taxon>
    </lineage>
</organism>
<keyword evidence="3" id="KW-0479">Metal-binding</keyword>
<dbReference type="InterPro" id="IPR018389">
    <property type="entry name" value="DctP_fam"/>
</dbReference>
<dbReference type="AlphaFoldDB" id="W4LLZ3"/>
<feature type="binding site" evidence="3">
    <location>
        <position position="221"/>
    </location>
    <ligand>
        <name>substrate</name>
    </ligand>
</feature>
<dbReference type="PANTHER" id="PTHR33376">
    <property type="match status" value="1"/>
</dbReference>
<dbReference type="PANTHER" id="PTHR33376:SF5">
    <property type="entry name" value="EXTRACYTOPLASMIC SOLUTE RECEPTOR PROTEIN"/>
    <property type="match status" value="1"/>
</dbReference>
<gene>
    <name evidence="4" type="ORF">ETSY1_17605</name>
</gene>
<dbReference type="Pfam" id="PF03480">
    <property type="entry name" value="DctP"/>
    <property type="match status" value="1"/>
</dbReference>
<dbReference type="InterPro" id="IPR038404">
    <property type="entry name" value="TRAP_DctP_sf"/>
</dbReference>
<dbReference type="InterPro" id="IPR026289">
    <property type="entry name" value="SBP_TakP-like"/>
</dbReference>
<accession>W4LLZ3</accession>
<dbReference type="Gene3D" id="3.40.190.170">
    <property type="entry name" value="Bacterial extracellular solute-binding protein, family 7"/>
    <property type="match status" value="1"/>
</dbReference>
<dbReference type="EMBL" id="AZHW01000527">
    <property type="protein sequence ID" value="ETW98730.1"/>
    <property type="molecule type" value="Genomic_DNA"/>
</dbReference>
<dbReference type="GO" id="GO:0031317">
    <property type="term" value="C:tripartite ATP-independent periplasmic transporter complex"/>
    <property type="evidence" value="ECO:0007669"/>
    <property type="project" value="InterPro"/>
</dbReference>
<evidence type="ECO:0008006" key="6">
    <source>
        <dbReference type="Google" id="ProtNLM"/>
    </source>
</evidence>
<reference evidence="4 5" key="1">
    <citation type="journal article" date="2014" name="Nature">
        <title>An environmental bacterial taxon with a large and distinct metabolic repertoire.</title>
        <authorList>
            <person name="Wilson M.C."/>
            <person name="Mori T."/>
            <person name="Ruckert C."/>
            <person name="Uria A.R."/>
            <person name="Helf M.J."/>
            <person name="Takada K."/>
            <person name="Gernert C."/>
            <person name="Steffens U.A."/>
            <person name="Heycke N."/>
            <person name="Schmitt S."/>
            <person name="Rinke C."/>
            <person name="Helfrich E.J."/>
            <person name="Brachmann A.O."/>
            <person name="Gurgui C."/>
            <person name="Wakimoto T."/>
            <person name="Kracht M."/>
            <person name="Crusemann M."/>
            <person name="Hentschel U."/>
            <person name="Abe I."/>
            <person name="Matsunaga S."/>
            <person name="Kalinowski J."/>
            <person name="Takeyama H."/>
            <person name="Piel J."/>
        </authorList>
    </citation>
    <scope>NUCLEOTIDE SEQUENCE [LARGE SCALE GENOMIC DNA]</scope>
    <source>
        <strain evidence="5">TSY1</strain>
    </source>
</reference>
<feature type="binding site" evidence="2">
    <location>
        <position position="163"/>
    </location>
    <ligand>
        <name>substrate</name>
    </ligand>
</feature>
<evidence type="ECO:0000313" key="4">
    <source>
        <dbReference type="EMBL" id="ETW98730.1"/>
    </source>
</evidence>
<dbReference type="Gene3D" id="3.40.190.10">
    <property type="entry name" value="Periplasmic binding protein-like II"/>
    <property type="match status" value="1"/>
</dbReference>
<comment type="caution">
    <text evidence="4">The sequence shown here is derived from an EMBL/GenBank/DDBJ whole genome shotgun (WGS) entry which is preliminary data.</text>
</comment>
<dbReference type="GO" id="GO:0046872">
    <property type="term" value="F:metal ion binding"/>
    <property type="evidence" value="ECO:0007669"/>
    <property type="project" value="UniProtKB-KW"/>
</dbReference>
<evidence type="ECO:0000313" key="5">
    <source>
        <dbReference type="Proteomes" id="UP000019141"/>
    </source>
</evidence>
<protein>
    <recommendedName>
        <fullName evidence="6">C4-dicarboxylate ABC transporter</fullName>
    </recommendedName>
</protein>
<proteinExistence type="predicted"/>
<evidence type="ECO:0000256" key="3">
    <source>
        <dbReference type="PIRSR" id="PIRSR039026-2"/>
    </source>
</evidence>